<evidence type="ECO:0000259" key="2">
    <source>
        <dbReference type="PROSITE" id="PS50011"/>
    </source>
</evidence>
<name>A0A0M4DPE7_STRPR</name>
<dbReference type="GO" id="GO:0004672">
    <property type="term" value="F:protein kinase activity"/>
    <property type="evidence" value="ECO:0007669"/>
    <property type="project" value="InterPro"/>
</dbReference>
<dbReference type="Gene3D" id="1.10.510.10">
    <property type="entry name" value="Transferase(Phosphotransferase) domain 1"/>
    <property type="match status" value="1"/>
</dbReference>
<dbReference type="GO" id="GO:0005524">
    <property type="term" value="F:ATP binding"/>
    <property type="evidence" value="ECO:0007669"/>
    <property type="project" value="InterPro"/>
</dbReference>
<dbReference type="InterPro" id="IPR027417">
    <property type="entry name" value="P-loop_NTPase"/>
</dbReference>
<evidence type="ECO:0000313" key="4">
    <source>
        <dbReference type="Proteomes" id="UP000060513"/>
    </source>
</evidence>
<evidence type="ECO:0000313" key="3">
    <source>
        <dbReference type="EMBL" id="ALC20150.1"/>
    </source>
</evidence>
<feature type="region of interest" description="Disordered" evidence="1">
    <location>
        <begin position="329"/>
        <end position="355"/>
    </location>
</feature>
<dbReference type="InterPro" id="IPR011009">
    <property type="entry name" value="Kinase-like_dom_sf"/>
</dbReference>
<dbReference type="KEGG" id="spri:SPRI_1844"/>
<dbReference type="AlphaFoldDB" id="A0A0M4DPE7"/>
<dbReference type="GeneID" id="97237105"/>
<organism evidence="3">
    <name type="scientific">Streptomyces pristinaespiralis</name>
    <dbReference type="NCBI Taxonomy" id="38300"/>
    <lineage>
        <taxon>Bacteria</taxon>
        <taxon>Bacillati</taxon>
        <taxon>Actinomycetota</taxon>
        <taxon>Actinomycetes</taxon>
        <taxon>Kitasatosporales</taxon>
        <taxon>Streptomycetaceae</taxon>
        <taxon>Streptomyces</taxon>
    </lineage>
</organism>
<dbReference type="STRING" id="38300.SPRI_1844"/>
<sequence length="710" mass="78426">MTVPHSTGTPAEDVEELEFYTHRQDPVRFSARFSDDVRMPERAPLLARQVTLSKGWRVIQYRLPRSAHGGADAYGALEREVSAAVAVERQYGAEPYSELFTRLVGFHLDAPEPFVLYKAHAGRPVAERQGALTMAEQHKVLSQLALAVRLLEDVQLVHRDINPYTVRWDGTHVRLGELYRTQRVDEPREAFGAAPWAAPEQRDGSGTADPRDDLWSVARLMYFLLSGRPGDATAPPEDLDDFRRLAALSEAGAFAPRAETRAAPAELMRLLNVGDPLAAVSFAPDPLGRARAEFDARLAEKRDRLGLAAQAEPEEVYVEVVGPPPRRSLRRLLGAGRPPAPRPAAEPRQAGPVDAPLPSRPPLCPHCLLPVHYDETQLFTLDSKKEPRKLDLSAEYRPMHRQDALRQAFQMCPHADESQPHRLPVPYLTSGEPLTVAMVGSSAAGKTHLLAAMMGEIEQGGLEPYGLKCLPLNPEEHREYLAETVHPLHRGEVLRRTGQVRFAEFADGLLVTGHGVTRPVVFFDLAGEDLAQNSDVTRFLMGVGAFIFVLDPLRALRLPQLDPVRERTGLVQRDLGDEAFATVLGRIPRTGPYISAPAAVALNKSDLVRFDPSVDRWLSRGLPAALDERTLRAESRDVHAFVRHHGSQAWLKPFDDCARCTLHFVAATGGQERGETFPHGVRPRRVLAPLLSVFAMCGLLPGAELRETGV</sequence>
<feature type="domain" description="Protein kinase" evidence="2">
    <location>
        <begin position="1"/>
        <end position="357"/>
    </location>
</feature>
<dbReference type="SUPFAM" id="SSF56112">
    <property type="entry name" value="Protein kinase-like (PK-like)"/>
    <property type="match status" value="1"/>
</dbReference>
<accession>A0A0M4DPE7</accession>
<dbReference type="PROSITE" id="PS50011">
    <property type="entry name" value="PROTEIN_KINASE_DOM"/>
    <property type="match status" value="1"/>
</dbReference>
<protein>
    <recommendedName>
        <fullName evidence="2">Protein kinase domain-containing protein</fullName>
    </recommendedName>
</protein>
<reference evidence="3 4" key="1">
    <citation type="submission" date="2015-08" db="EMBL/GenBank/DDBJ databases">
        <title>Genome sequence of the pristinamycin over-producing bacterium Streptomyces pristinaespiralis HCCB10218.</title>
        <authorList>
            <person name="Tian J."/>
            <person name="Yang J."/>
            <person name="Li L."/>
            <person name="Ruan L."/>
            <person name="Wei W."/>
            <person name="Zheng G."/>
            <person name="Wei Z."/>
            <person name="Yang S."/>
            <person name="Ge M."/>
            <person name="Jiang W."/>
            <person name="Lu Y."/>
        </authorList>
    </citation>
    <scope>NUCLEOTIDE SEQUENCE [LARGE SCALE GENOMIC DNA]</scope>
    <source>
        <strain evidence="3 4">HCCB 10218</strain>
    </source>
</reference>
<proteinExistence type="predicted"/>
<evidence type="ECO:0000256" key="1">
    <source>
        <dbReference type="SAM" id="MobiDB-lite"/>
    </source>
</evidence>
<dbReference type="Proteomes" id="UP000060513">
    <property type="component" value="Chromosome"/>
</dbReference>
<dbReference type="InterPro" id="IPR000719">
    <property type="entry name" value="Prot_kinase_dom"/>
</dbReference>
<gene>
    <name evidence="3" type="ORF">SPRI_1844</name>
</gene>
<dbReference type="RefSeq" id="WP_238996210.1">
    <property type="nucleotide sequence ID" value="NZ_CP011340.1"/>
</dbReference>
<dbReference type="EMBL" id="CP011340">
    <property type="protein sequence ID" value="ALC20150.1"/>
    <property type="molecule type" value="Genomic_DNA"/>
</dbReference>
<dbReference type="SUPFAM" id="SSF52540">
    <property type="entry name" value="P-loop containing nucleoside triphosphate hydrolases"/>
    <property type="match status" value="1"/>
</dbReference>
<dbReference type="PATRIC" id="fig|38300.4.peg.1957"/>
<feature type="region of interest" description="Disordered" evidence="1">
    <location>
        <begin position="190"/>
        <end position="210"/>
    </location>
</feature>